<accession>A0A0F9MIU4</accession>
<dbReference type="EMBL" id="LAZR01004591">
    <property type="protein sequence ID" value="KKN07250.1"/>
    <property type="molecule type" value="Genomic_DNA"/>
</dbReference>
<reference evidence="1" key="1">
    <citation type="journal article" date="2015" name="Nature">
        <title>Complex archaea that bridge the gap between prokaryotes and eukaryotes.</title>
        <authorList>
            <person name="Spang A."/>
            <person name="Saw J.H."/>
            <person name="Jorgensen S.L."/>
            <person name="Zaremba-Niedzwiedzka K."/>
            <person name="Martijn J."/>
            <person name="Lind A.E."/>
            <person name="van Eijk R."/>
            <person name="Schleper C."/>
            <person name="Guy L."/>
            <person name="Ettema T.J."/>
        </authorList>
    </citation>
    <scope>NUCLEOTIDE SEQUENCE</scope>
</reference>
<sequence length="69" mass="7752">MPKRHEREKLVTSAEIELQKAALEISKELTTAEYLRVLANVFGGAINSIAKYEIRQERHGNTETPGGWA</sequence>
<organism evidence="1">
    <name type="scientific">marine sediment metagenome</name>
    <dbReference type="NCBI Taxonomy" id="412755"/>
    <lineage>
        <taxon>unclassified sequences</taxon>
        <taxon>metagenomes</taxon>
        <taxon>ecological metagenomes</taxon>
    </lineage>
</organism>
<proteinExistence type="predicted"/>
<dbReference type="AlphaFoldDB" id="A0A0F9MIU4"/>
<name>A0A0F9MIU4_9ZZZZ</name>
<protein>
    <submittedName>
        <fullName evidence="1">Uncharacterized protein</fullName>
    </submittedName>
</protein>
<comment type="caution">
    <text evidence="1">The sequence shown here is derived from an EMBL/GenBank/DDBJ whole genome shotgun (WGS) entry which is preliminary data.</text>
</comment>
<evidence type="ECO:0000313" key="1">
    <source>
        <dbReference type="EMBL" id="KKN07250.1"/>
    </source>
</evidence>
<gene>
    <name evidence="1" type="ORF">LCGC14_1068900</name>
</gene>